<evidence type="ECO:0000256" key="1">
    <source>
        <dbReference type="SAM" id="Phobius"/>
    </source>
</evidence>
<keyword evidence="1" id="KW-0812">Transmembrane</keyword>
<name>A0A2H1EF60_9ARCH</name>
<keyword evidence="3" id="KW-1185">Reference proteome</keyword>
<reference evidence="3" key="1">
    <citation type="submission" date="2016-12" db="EMBL/GenBank/DDBJ databases">
        <authorList>
            <person name="Herbold C."/>
        </authorList>
    </citation>
    <scope>NUCLEOTIDE SEQUENCE [LARGE SCALE GENOMIC DNA]</scope>
</reference>
<organism evidence="2 3">
    <name type="scientific">Nitrosotalea sinensis</name>
    <dbReference type="NCBI Taxonomy" id="1499975"/>
    <lineage>
        <taxon>Archaea</taxon>
        <taxon>Nitrososphaerota</taxon>
        <taxon>Nitrososphaeria</taxon>
        <taxon>Nitrosotaleales</taxon>
        <taxon>Nitrosotaleaceae</taxon>
        <taxon>Nitrosotalea</taxon>
    </lineage>
</organism>
<dbReference type="Proteomes" id="UP000232412">
    <property type="component" value="Unassembled WGS sequence"/>
</dbReference>
<gene>
    <name evidence="2" type="ORF">NSIN_10220</name>
</gene>
<dbReference type="EMBL" id="FRFC01000001">
    <property type="protein sequence ID" value="SHO42920.1"/>
    <property type="molecule type" value="Genomic_DNA"/>
</dbReference>
<keyword evidence="1" id="KW-1133">Transmembrane helix</keyword>
<evidence type="ECO:0000313" key="3">
    <source>
        <dbReference type="Proteomes" id="UP000232412"/>
    </source>
</evidence>
<dbReference type="OrthoDB" id="10600at2157"/>
<feature type="transmembrane region" description="Helical" evidence="1">
    <location>
        <begin position="41"/>
        <end position="66"/>
    </location>
</feature>
<proteinExistence type="predicted"/>
<accession>A0A2H1EF60</accession>
<feature type="transmembrane region" description="Helical" evidence="1">
    <location>
        <begin position="9"/>
        <end position="29"/>
    </location>
</feature>
<sequence>MQVRQRSGLWFLLPILFNVVGGIIAYFVIREDDPKKAKNCLYLGIVLAVIPVLLVIVPILIGITLIPHIGSPAMPNMHYM</sequence>
<dbReference type="RefSeq" id="WP_101008964.1">
    <property type="nucleotide sequence ID" value="NZ_FRFC01000001.1"/>
</dbReference>
<dbReference type="AlphaFoldDB" id="A0A2H1EF60"/>
<evidence type="ECO:0000313" key="2">
    <source>
        <dbReference type="EMBL" id="SHO42920.1"/>
    </source>
</evidence>
<protein>
    <submittedName>
        <fullName evidence="2">Uncharacterized protein</fullName>
    </submittedName>
</protein>
<keyword evidence="1" id="KW-0472">Membrane</keyword>